<name>A0AA42DJ60_9FIRM</name>
<accession>A0AA42DJ60</accession>
<dbReference type="Proteomes" id="UP001169242">
    <property type="component" value="Unassembled WGS sequence"/>
</dbReference>
<evidence type="ECO:0000313" key="2">
    <source>
        <dbReference type="EMBL" id="MDA3729898.1"/>
    </source>
</evidence>
<keyword evidence="1" id="KW-1133">Transmembrane helix</keyword>
<organism evidence="2 3">
    <name type="scientific">Holtiella tumoricola</name>
    <dbReference type="NCBI Taxonomy" id="3018743"/>
    <lineage>
        <taxon>Bacteria</taxon>
        <taxon>Bacillati</taxon>
        <taxon>Bacillota</taxon>
        <taxon>Clostridia</taxon>
        <taxon>Lachnospirales</taxon>
        <taxon>Cellulosilyticaceae</taxon>
        <taxon>Holtiella</taxon>
    </lineage>
</organism>
<keyword evidence="1" id="KW-0472">Membrane</keyword>
<keyword evidence="3" id="KW-1185">Reference proteome</keyword>
<dbReference type="RefSeq" id="WP_271010668.1">
    <property type="nucleotide sequence ID" value="NZ_JAQIFT010000001.1"/>
</dbReference>
<feature type="transmembrane region" description="Helical" evidence="1">
    <location>
        <begin position="55"/>
        <end position="79"/>
    </location>
</feature>
<evidence type="ECO:0000256" key="1">
    <source>
        <dbReference type="SAM" id="Phobius"/>
    </source>
</evidence>
<proteinExistence type="predicted"/>
<evidence type="ECO:0000313" key="3">
    <source>
        <dbReference type="Proteomes" id="UP001169242"/>
    </source>
</evidence>
<gene>
    <name evidence="2" type="ORF">PBV87_00025</name>
</gene>
<reference evidence="2" key="1">
    <citation type="journal article" date="2023" name="Int. J. Syst. Evol. Microbiol.">
        <title>&lt;i&gt;Holtiella tumoricola&lt;/i&gt; gen. nov. sp. nov., isolated from a human clinical sample.</title>
        <authorList>
            <person name="Allen-Vercoe E."/>
            <person name="Daigneault M.C."/>
            <person name="Vancuren S.J."/>
            <person name="Cochrane K."/>
            <person name="O'Neal L.L."/>
            <person name="Sankaranarayanan K."/>
            <person name="Lawson P.A."/>
        </authorList>
    </citation>
    <scope>NUCLEOTIDE SEQUENCE</scope>
    <source>
        <strain evidence="2">CC70A</strain>
    </source>
</reference>
<sequence length="85" mass="9674">MNAIDGLFKYAAKFMRMVAKYIPPIDIPFDKYGESWSAISGYLESANVFLPVDTLITIMGIIIAFIGVMIIIWLITFVLEFIPFF</sequence>
<dbReference type="EMBL" id="JAQIFT010000001">
    <property type="protein sequence ID" value="MDA3729898.1"/>
    <property type="molecule type" value="Genomic_DNA"/>
</dbReference>
<dbReference type="AlphaFoldDB" id="A0AA42DJ60"/>
<keyword evidence="1" id="KW-0812">Transmembrane</keyword>
<protein>
    <submittedName>
        <fullName evidence="2">Uncharacterized protein</fullName>
    </submittedName>
</protein>
<comment type="caution">
    <text evidence="2">The sequence shown here is derived from an EMBL/GenBank/DDBJ whole genome shotgun (WGS) entry which is preliminary data.</text>
</comment>